<dbReference type="EMBL" id="FONY01000015">
    <property type="protein sequence ID" value="SFF07912.1"/>
    <property type="molecule type" value="Genomic_DNA"/>
</dbReference>
<keyword evidence="1" id="KW-1133">Transmembrane helix</keyword>
<dbReference type="Proteomes" id="UP000199513">
    <property type="component" value="Unassembled WGS sequence"/>
</dbReference>
<reference evidence="2 3" key="1">
    <citation type="submission" date="2016-10" db="EMBL/GenBank/DDBJ databases">
        <authorList>
            <person name="de Groot N.N."/>
        </authorList>
    </citation>
    <scope>NUCLEOTIDE SEQUENCE [LARGE SCALE GENOMIC DNA]</scope>
    <source>
        <strain>GEY</strain>
        <strain evidence="3">DSM 9560</strain>
    </source>
</reference>
<dbReference type="AlphaFoldDB" id="A0A1I2FR12"/>
<accession>A0A1I2FR12</accession>
<feature type="transmembrane region" description="Helical" evidence="1">
    <location>
        <begin position="52"/>
        <end position="70"/>
    </location>
</feature>
<keyword evidence="1" id="KW-0472">Membrane</keyword>
<evidence type="ECO:0000313" key="3">
    <source>
        <dbReference type="Proteomes" id="UP000199513"/>
    </source>
</evidence>
<evidence type="ECO:0000256" key="1">
    <source>
        <dbReference type="SAM" id="Phobius"/>
    </source>
</evidence>
<gene>
    <name evidence="2" type="ORF">SAMN04488541_101517</name>
</gene>
<dbReference type="RefSeq" id="WP_143090870.1">
    <property type="nucleotide sequence ID" value="NZ_FONY01000015.1"/>
</dbReference>
<protein>
    <submittedName>
        <fullName evidence="2">Uncharacterized protein</fullName>
    </submittedName>
</protein>
<sequence>MKRRMIRYMLDREISPVEFSELVNFSNENQHITPLQSVHGQSKSKNITFTDTLMIIAVIAVSCFFLLILMM</sequence>
<organism evidence="2 3">
    <name type="scientific">Thermoflexibacter ruber</name>
    <dbReference type="NCBI Taxonomy" id="1003"/>
    <lineage>
        <taxon>Bacteria</taxon>
        <taxon>Pseudomonadati</taxon>
        <taxon>Bacteroidota</taxon>
        <taxon>Cytophagia</taxon>
        <taxon>Cytophagales</taxon>
        <taxon>Thermoflexibacteraceae</taxon>
        <taxon>Thermoflexibacter</taxon>
    </lineage>
</organism>
<proteinExistence type="predicted"/>
<name>A0A1I2FR12_9BACT</name>
<keyword evidence="3" id="KW-1185">Reference proteome</keyword>
<keyword evidence="1" id="KW-0812">Transmembrane</keyword>
<evidence type="ECO:0000313" key="2">
    <source>
        <dbReference type="EMBL" id="SFF07912.1"/>
    </source>
</evidence>